<reference evidence="4" key="2">
    <citation type="submission" date="2016-01" db="EMBL/GenBank/DDBJ databases">
        <authorList>
            <person name="Mitreva M."/>
            <person name="Pepin K.H."/>
            <person name="Mihindukulasuriya K.A."/>
            <person name="Fulton R."/>
            <person name="Fronick C."/>
            <person name="O'Laughlin M."/>
            <person name="Miner T."/>
            <person name="Herter B."/>
            <person name="Rosa B.A."/>
            <person name="Cordes M."/>
            <person name="Tomlinson C."/>
            <person name="Wollam A."/>
            <person name="Palsikar V.B."/>
            <person name="Mardis E.R."/>
            <person name="Wilson R.K."/>
        </authorList>
    </citation>
    <scope>NUCLEOTIDE SEQUENCE [LARGE SCALE GENOMIC DNA]</scope>
    <source>
        <strain evidence="4">MJR7757B</strain>
    </source>
</reference>
<dbReference type="PATRIC" id="fig|851.8.peg.653"/>
<reference evidence="3" key="3">
    <citation type="submission" date="2018-11" db="EMBL/GenBank/DDBJ databases">
        <title>Genomes From Bacteria Associated with the Canine Oral Cavity: a Test Case for Automated Genome-Based Taxonomic Assignment.</title>
        <authorList>
            <person name="Coil D.A."/>
            <person name="Jospin G."/>
            <person name="Darling A.E."/>
            <person name="Wallis C."/>
            <person name="Davis I.J."/>
            <person name="Harris S."/>
            <person name="Eisen J.A."/>
            <person name="Holcombe L.J."/>
            <person name="O'Flynn C."/>
        </authorList>
    </citation>
    <scope>NUCLEOTIDE SEQUENCE [LARGE SCALE GENOMIC DNA]</scope>
    <source>
        <strain evidence="3">OH5060</strain>
    </source>
</reference>
<dbReference type="Proteomes" id="UP000070401">
    <property type="component" value="Unassembled WGS sequence"/>
</dbReference>
<organism evidence="2 4">
    <name type="scientific">Fusobacterium nucleatum</name>
    <dbReference type="NCBI Taxonomy" id="851"/>
    <lineage>
        <taxon>Bacteria</taxon>
        <taxon>Fusobacteriati</taxon>
        <taxon>Fusobacteriota</taxon>
        <taxon>Fusobacteriia</taxon>
        <taxon>Fusobacteriales</taxon>
        <taxon>Fusobacteriaceae</taxon>
        <taxon>Fusobacterium</taxon>
    </lineage>
</organism>
<evidence type="ECO:0000313" key="2">
    <source>
        <dbReference type="EMBL" id="KXA24048.1"/>
    </source>
</evidence>
<dbReference type="EMBL" id="LRPY01000058">
    <property type="protein sequence ID" value="KXA24048.1"/>
    <property type="molecule type" value="Genomic_DNA"/>
</dbReference>
<keyword evidence="1" id="KW-0175">Coiled coil</keyword>
<dbReference type="AlphaFoldDB" id="A0A133P666"/>
<dbReference type="RefSeq" id="WP_005908650.1">
    <property type="nucleotide sequence ID" value="NZ_JAIMZJ010000017.1"/>
</dbReference>
<accession>A0A133P666</accession>
<comment type="caution">
    <text evidence="2">The sequence shown here is derived from an EMBL/GenBank/DDBJ whole genome shotgun (WGS) entry which is preliminary data.</text>
</comment>
<keyword evidence="4" id="KW-1185">Reference proteome</keyword>
<sequence length="59" mass="7010">MDKTEESLIESRKKLKKYISNLELKIEVIQEVIKDTETLVKELKNAFIRVDEEIKKFKG</sequence>
<proteinExistence type="predicted"/>
<evidence type="ECO:0000313" key="3">
    <source>
        <dbReference type="EMBL" id="RRD38388.1"/>
    </source>
</evidence>
<gene>
    <name evidence="3" type="ORF">EII28_01830</name>
    <name evidence="2" type="ORF">HMPREF3221_00646</name>
</gene>
<name>A0A133P666_FUSNU</name>
<dbReference type="EMBL" id="RQZD01000002">
    <property type="protein sequence ID" value="RRD38388.1"/>
    <property type="molecule type" value="Genomic_DNA"/>
</dbReference>
<protein>
    <submittedName>
        <fullName evidence="2">Uncharacterized protein</fullName>
    </submittedName>
</protein>
<evidence type="ECO:0000313" key="4">
    <source>
        <dbReference type="Proteomes" id="UP000070401"/>
    </source>
</evidence>
<evidence type="ECO:0000256" key="1">
    <source>
        <dbReference type="SAM" id="Coils"/>
    </source>
</evidence>
<reference evidence="2" key="1">
    <citation type="submission" date="2016-01" db="EMBL/GenBank/DDBJ databases">
        <authorList>
            <person name="Oliw E.H."/>
        </authorList>
    </citation>
    <scope>NUCLEOTIDE SEQUENCE [LARGE SCALE GENOMIC DNA]</scope>
    <source>
        <strain evidence="2">MJR7757B</strain>
    </source>
</reference>
<feature type="coiled-coil region" evidence="1">
    <location>
        <begin position="19"/>
        <end position="46"/>
    </location>
</feature>